<comment type="caution">
    <text evidence="1">The sequence shown here is derived from an EMBL/GenBank/DDBJ whole genome shotgun (WGS) entry which is preliminary data.</text>
</comment>
<reference evidence="1 2" key="1">
    <citation type="journal article" date="2019" name="Commun. Biol.">
        <title>The bagworm genome reveals a unique fibroin gene that provides high tensile strength.</title>
        <authorList>
            <person name="Kono N."/>
            <person name="Nakamura H."/>
            <person name="Ohtoshi R."/>
            <person name="Tomita M."/>
            <person name="Numata K."/>
            <person name="Arakawa K."/>
        </authorList>
    </citation>
    <scope>NUCLEOTIDE SEQUENCE [LARGE SCALE GENOMIC DNA]</scope>
</reference>
<sequence>MLLNVSSPPRRVCAAPYAEAYRRSLDRCTALRLMHYPTFMGSQTGAVRSTYDRRGLEASRLSHELCVTEWDGLPRGELTTRS</sequence>
<evidence type="ECO:0000313" key="1">
    <source>
        <dbReference type="EMBL" id="GBP19098.1"/>
    </source>
</evidence>
<evidence type="ECO:0000313" key="2">
    <source>
        <dbReference type="Proteomes" id="UP000299102"/>
    </source>
</evidence>
<keyword evidence="2" id="KW-1185">Reference proteome</keyword>
<protein>
    <submittedName>
        <fullName evidence="1">Uncharacterized protein</fullName>
    </submittedName>
</protein>
<gene>
    <name evidence="1" type="ORF">EVAR_83411_1</name>
</gene>
<dbReference type="Proteomes" id="UP000299102">
    <property type="component" value="Unassembled WGS sequence"/>
</dbReference>
<dbReference type="AlphaFoldDB" id="A0A4C1TYU1"/>
<accession>A0A4C1TYU1</accession>
<name>A0A4C1TYU1_EUMVA</name>
<organism evidence="1 2">
    <name type="scientific">Eumeta variegata</name>
    <name type="common">Bagworm moth</name>
    <name type="synonym">Eumeta japonica</name>
    <dbReference type="NCBI Taxonomy" id="151549"/>
    <lineage>
        <taxon>Eukaryota</taxon>
        <taxon>Metazoa</taxon>
        <taxon>Ecdysozoa</taxon>
        <taxon>Arthropoda</taxon>
        <taxon>Hexapoda</taxon>
        <taxon>Insecta</taxon>
        <taxon>Pterygota</taxon>
        <taxon>Neoptera</taxon>
        <taxon>Endopterygota</taxon>
        <taxon>Lepidoptera</taxon>
        <taxon>Glossata</taxon>
        <taxon>Ditrysia</taxon>
        <taxon>Tineoidea</taxon>
        <taxon>Psychidae</taxon>
        <taxon>Oiketicinae</taxon>
        <taxon>Eumeta</taxon>
    </lineage>
</organism>
<proteinExistence type="predicted"/>
<dbReference type="EMBL" id="BGZK01000104">
    <property type="protein sequence ID" value="GBP19098.1"/>
    <property type="molecule type" value="Genomic_DNA"/>
</dbReference>